<name>W9W6K6_9EURO</name>
<dbReference type="Proteomes" id="UP000019473">
    <property type="component" value="Unassembled WGS sequence"/>
</dbReference>
<dbReference type="AlphaFoldDB" id="W9W6K6"/>
<keyword evidence="2" id="KW-1185">Reference proteome</keyword>
<comment type="caution">
    <text evidence="1">The sequence shown here is derived from an EMBL/GenBank/DDBJ whole genome shotgun (WGS) entry which is preliminary data.</text>
</comment>
<organism evidence="1 2">
    <name type="scientific">Cladophialophora yegresii CBS 114405</name>
    <dbReference type="NCBI Taxonomy" id="1182544"/>
    <lineage>
        <taxon>Eukaryota</taxon>
        <taxon>Fungi</taxon>
        <taxon>Dikarya</taxon>
        <taxon>Ascomycota</taxon>
        <taxon>Pezizomycotina</taxon>
        <taxon>Eurotiomycetes</taxon>
        <taxon>Chaetothyriomycetidae</taxon>
        <taxon>Chaetothyriales</taxon>
        <taxon>Herpotrichiellaceae</taxon>
        <taxon>Cladophialophora</taxon>
    </lineage>
</organism>
<dbReference type="GeneID" id="19178899"/>
<dbReference type="eggNOG" id="ENOG502SM3U">
    <property type="taxonomic scope" value="Eukaryota"/>
</dbReference>
<dbReference type="HOGENOM" id="CLU_045147_0_0_1"/>
<accession>W9W6K6</accession>
<dbReference type="OrthoDB" id="5293813at2759"/>
<protein>
    <submittedName>
        <fullName evidence="1">Uncharacterized protein</fullName>
    </submittedName>
</protein>
<dbReference type="EMBL" id="AMGW01000003">
    <property type="protein sequence ID" value="EXJ60161.1"/>
    <property type="molecule type" value="Genomic_DNA"/>
</dbReference>
<proteinExistence type="predicted"/>
<evidence type="ECO:0000313" key="1">
    <source>
        <dbReference type="EMBL" id="EXJ60161.1"/>
    </source>
</evidence>
<evidence type="ECO:0000313" key="2">
    <source>
        <dbReference type="Proteomes" id="UP000019473"/>
    </source>
</evidence>
<sequence length="228" mass="24703">MPFKQGRLLRHFDVSQIQPACSATDLVSAIPLAANFTAVVISSLQDVAVRLGQNGDSSLIRDIVATVGQEGEQLGVYRTLFQDLVPADQPFLTQSTREFAYLALQQNFIVPGTCPNDNIIDVPIFGTLSVLTKNIQAVDQNLTFSIRTNSTEGFNLVYINQLNLPIVQAISNATSSNGMFTFQADFPFTKNNLNGLIIVAVTNSSAAFINTNDVANKTLFGPGLIYPN</sequence>
<dbReference type="VEuPathDB" id="FungiDB:A1O7_04313"/>
<dbReference type="RefSeq" id="XP_007756514.1">
    <property type="nucleotide sequence ID" value="XM_007758324.1"/>
</dbReference>
<reference evidence="1 2" key="1">
    <citation type="submission" date="2013-03" db="EMBL/GenBank/DDBJ databases">
        <title>The Genome Sequence of Cladophialophora yegresii CBS 114405.</title>
        <authorList>
            <consortium name="The Broad Institute Genomics Platform"/>
            <person name="Cuomo C."/>
            <person name="de Hoog S."/>
            <person name="Gorbushina A."/>
            <person name="Walker B."/>
            <person name="Young S.K."/>
            <person name="Zeng Q."/>
            <person name="Gargeya S."/>
            <person name="Fitzgerald M."/>
            <person name="Haas B."/>
            <person name="Abouelleil A."/>
            <person name="Allen A.W."/>
            <person name="Alvarado L."/>
            <person name="Arachchi H.M."/>
            <person name="Berlin A.M."/>
            <person name="Chapman S.B."/>
            <person name="Gainer-Dewar J."/>
            <person name="Goldberg J."/>
            <person name="Griggs A."/>
            <person name="Gujja S."/>
            <person name="Hansen M."/>
            <person name="Howarth C."/>
            <person name="Imamovic A."/>
            <person name="Ireland A."/>
            <person name="Larimer J."/>
            <person name="McCowan C."/>
            <person name="Murphy C."/>
            <person name="Pearson M."/>
            <person name="Poon T.W."/>
            <person name="Priest M."/>
            <person name="Roberts A."/>
            <person name="Saif S."/>
            <person name="Shea T."/>
            <person name="Sisk P."/>
            <person name="Sykes S."/>
            <person name="Wortman J."/>
            <person name="Nusbaum C."/>
            <person name="Birren B."/>
        </authorList>
    </citation>
    <scope>NUCLEOTIDE SEQUENCE [LARGE SCALE GENOMIC DNA]</scope>
    <source>
        <strain evidence="1 2">CBS 114405</strain>
    </source>
</reference>
<gene>
    <name evidence="1" type="ORF">A1O7_04313</name>
</gene>